<organism evidence="1">
    <name type="scientific">Arundo donax</name>
    <name type="common">Giant reed</name>
    <name type="synonym">Donax arundinaceus</name>
    <dbReference type="NCBI Taxonomy" id="35708"/>
    <lineage>
        <taxon>Eukaryota</taxon>
        <taxon>Viridiplantae</taxon>
        <taxon>Streptophyta</taxon>
        <taxon>Embryophyta</taxon>
        <taxon>Tracheophyta</taxon>
        <taxon>Spermatophyta</taxon>
        <taxon>Magnoliopsida</taxon>
        <taxon>Liliopsida</taxon>
        <taxon>Poales</taxon>
        <taxon>Poaceae</taxon>
        <taxon>PACMAD clade</taxon>
        <taxon>Arundinoideae</taxon>
        <taxon>Arundineae</taxon>
        <taxon>Arundo</taxon>
    </lineage>
</organism>
<reference evidence="1" key="1">
    <citation type="submission" date="2014-09" db="EMBL/GenBank/DDBJ databases">
        <authorList>
            <person name="Magalhaes I.L.F."/>
            <person name="Oliveira U."/>
            <person name="Santos F.R."/>
            <person name="Vidigal T.H.D.A."/>
            <person name="Brescovit A.D."/>
            <person name="Santos A.J."/>
        </authorList>
    </citation>
    <scope>NUCLEOTIDE SEQUENCE</scope>
    <source>
        <tissue evidence="1">Shoot tissue taken approximately 20 cm above the soil surface</tissue>
    </source>
</reference>
<dbReference type="EMBL" id="GBRH01205365">
    <property type="protein sequence ID" value="JAD92530.1"/>
    <property type="molecule type" value="Transcribed_RNA"/>
</dbReference>
<protein>
    <submittedName>
        <fullName evidence="1">Uncharacterized protein</fullName>
    </submittedName>
</protein>
<evidence type="ECO:0000313" key="1">
    <source>
        <dbReference type="EMBL" id="JAD92530.1"/>
    </source>
</evidence>
<name>A0A0A9E3P9_ARUDO</name>
<sequence>MLLRCLFISIQCTASHRSCFQELERHRSWIQSSLEYQTLTKKRFAAACCVPGICIICRPSHEEKSPQLSTHDNRKN</sequence>
<reference evidence="1" key="2">
    <citation type="journal article" date="2015" name="Data Brief">
        <title>Shoot transcriptome of the giant reed, Arundo donax.</title>
        <authorList>
            <person name="Barrero R.A."/>
            <person name="Guerrero F.D."/>
            <person name="Moolhuijzen P."/>
            <person name="Goolsby J.A."/>
            <person name="Tidwell J."/>
            <person name="Bellgard S.E."/>
            <person name="Bellgard M.I."/>
        </authorList>
    </citation>
    <scope>NUCLEOTIDE SEQUENCE</scope>
    <source>
        <tissue evidence="1">Shoot tissue taken approximately 20 cm above the soil surface</tissue>
    </source>
</reference>
<dbReference type="AlphaFoldDB" id="A0A0A9E3P9"/>
<accession>A0A0A9E3P9</accession>
<proteinExistence type="predicted"/>